<comment type="caution">
    <text evidence="8">The sequence shown here is derived from an EMBL/GenBank/DDBJ whole genome shotgun (WGS) entry which is preliminary data.</text>
</comment>
<dbReference type="Proteomes" id="UP001530400">
    <property type="component" value="Unassembled WGS sequence"/>
</dbReference>
<feature type="transmembrane region" description="Helical" evidence="7">
    <location>
        <begin position="393"/>
        <end position="413"/>
    </location>
</feature>
<keyword evidence="3 7" id="KW-0812">Transmembrane</keyword>
<evidence type="ECO:0000256" key="7">
    <source>
        <dbReference type="SAM" id="Phobius"/>
    </source>
</evidence>
<feature type="transmembrane region" description="Helical" evidence="7">
    <location>
        <begin position="481"/>
        <end position="504"/>
    </location>
</feature>
<dbReference type="InterPro" id="IPR037272">
    <property type="entry name" value="SNS_sf"/>
</dbReference>
<keyword evidence="9" id="KW-1185">Reference proteome</keyword>
<sequence>MEVSSKSNDERESIHKTITDIPLFGRWSSRTAFYFAAVGSAVGFGNVWRFPILVYEYGGGAFFIPYALALIFVGIPILVLEIAFGQYYETGDVNVFGGIHRRLRGIGVSSIACGYMLVTYYSMLLSWVCNAFFDTFGEKNFWAQEQVTGSQAKAYFYNEIIGMSTLGDDLRPTRLVGKNVGYSFLTWTIIYLCVAFGLKWTGQITYFTMGLPVVLLFVFLGRALSLPGSHEGVELYIHDSNWEVFSTKPDVWSKATSQVFFSLGITFGIMTAYDSHCKRSEPVFMNSIVIALSDGLYSFVAGFAVFATLGHLAFIENLESIEQLEYASFGLLFGSWPVTLGTLPGGEHWIHLLFVMLFLLGIDSAFSFVEGFLTVLADTKLFHGVSRKKSSFVLAFGAFLLSLMYATDAGLIFLDTIDYYINFVMLLVGGFECFGAGWVYGIEKQIENLGAAIVFTHITAYFGAVIVACGLWFGLSNADDALWAGFVGLVGFYVLGMTVVALLMHLRMRKQRGRWTWGSIIYELLFRNIADLKSDLSQVVGYLPFAWTLLVKYFIPPVILILFGLACNAENADGTKVFGHYEGYVTLPYQVLGILCVAFTGFLFLSSLIVPQVYSPLQRPGGEKARSVHAEPEKIADVKKVDSVDESADDSNQSEPATPSESVFQALETENATVEAA</sequence>
<dbReference type="InterPro" id="IPR000175">
    <property type="entry name" value="Na/ntran_symport"/>
</dbReference>
<dbReference type="PRINTS" id="PR00176">
    <property type="entry name" value="NANEUSMPORT"/>
</dbReference>
<keyword evidence="2" id="KW-0813">Transport</keyword>
<evidence type="ECO:0000256" key="4">
    <source>
        <dbReference type="ARBA" id="ARBA00022989"/>
    </source>
</evidence>
<dbReference type="GO" id="GO:0016020">
    <property type="term" value="C:membrane"/>
    <property type="evidence" value="ECO:0007669"/>
    <property type="project" value="UniProtKB-SubCell"/>
</dbReference>
<keyword evidence="4 7" id="KW-1133">Transmembrane helix</keyword>
<feature type="transmembrane region" description="Helical" evidence="7">
    <location>
        <begin position="105"/>
        <end position="133"/>
    </location>
</feature>
<proteinExistence type="predicted"/>
<comment type="subcellular location">
    <subcellularLocation>
        <location evidence="1">Membrane</location>
        <topology evidence="1">Multi-pass membrane protein</topology>
    </subcellularLocation>
</comment>
<feature type="transmembrane region" description="Helical" evidence="7">
    <location>
        <begin position="63"/>
        <end position="84"/>
    </location>
</feature>
<evidence type="ECO:0000256" key="6">
    <source>
        <dbReference type="SAM" id="MobiDB-lite"/>
    </source>
</evidence>
<feature type="compositionally biased region" description="Polar residues" evidence="6">
    <location>
        <begin position="650"/>
        <end position="664"/>
    </location>
</feature>
<dbReference type="EMBL" id="JALLPJ020000989">
    <property type="protein sequence ID" value="KAL3778373.1"/>
    <property type="molecule type" value="Genomic_DNA"/>
</dbReference>
<evidence type="ECO:0000313" key="8">
    <source>
        <dbReference type="EMBL" id="KAL3778373.1"/>
    </source>
</evidence>
<feature type="transmembrane region" description="Helical" evidence="7">
    <location>
        <begin position="180"/>
        <end position="198"/>
    </location>
</feature>
<protein>
    <recommendedName>
        <fullName evidence="10">Transporter</fullName>
    </recommendedName>
</protein>
<feature type="transmembrane region" description="Helical" evidence="7">
    <location>
        <begin position="542"/>
        <end position="566"/>
    </location>
</feature>
<feature type="transmembrane region" description="Helical" evidence="7">
    <location>
        <begin position="205"/>
        <end position="224"/>
    </location>
</feature>
<feature type="transmembrane region" description="Helical" evidence="7">
    <location>
        <begin position="32"/>
        <end position="51"/>
    </location>
</feature>
<dbReference type="PANTHER" id="PTHR11616">
    <property type="entry name" value="SODIUM/CHLORIDE DEPENDENT TRANSPORTER"/>
    <property type="match status" value="1"/>
</dbReference>
<organism evidence="8 9">
    <name type="scientific">Cyclotella atomus</name>
    <dbReference type="NCBI Taxonomy" id="382360"/>
    <lineage>
        <taxon>Eukaryota</taxon>
        <taxon>Sar</taxon>
        <taxon>Stramenopiles</taxon>
        <taxon>Ochrophyta</taxon>
        <taxon>Bacillariophyta</taxon>
        <taxon>Coscinodiscophyceae</taxon>
        <taxon>Thalassiosirophycidae</taxon>
        <taxon>Stephanodiscales</taxon>
        <taxon>Stephanodiscaceae</taxon>
        <taxon>Cyclotella</taxon>
    </lineage>
</organism>
<dbReference type="SUPFAM" id="SSF161070">
    <property type="entry name" value="SNF-like"/>
    <property type="match status" value="1"/>
</dbReference>
<feature type="compositionally biased region" description="Basic and acidic residues" evidence="6">
    <location>
        <begin position="623"/>
        <end position="643"/>
    </location>
</feature>
<dbReference type="NCBIfam" id="NF037979">
    <property type="entry name" value="Na_transp"/>
    <property type="match status" value="1"/>
</dbReference>
<dbReference type="PROSITE" id="PS50267">
    <property type="entry name" value="NA_NEUROTRAN_SYMP_3"/>
    <property type="match status" value="1"/>
</dbReference>
<feature type="transmembrane region" description="Helical" evidence="7">
    <location>
        <begin position="349"/>
        <end position="373"/>
    </location>
</feature>
<evidence type="ECO:0000256" key="3">
    <source>
        <dbReference type="ARBA" id="ARBA00022692"/>
    </source>
</evidence>
<gene>
    <name evidence="8" type="ORF">ACHAWO_002721</name>
</gene>
<evidence type="ECO:0000313" key="9">
    <source>
        <dbReference type="Proteomes" id="UP001530400"/>
    </source>
</evidence>
<evidence type="ECO:0000256" key="5">
    <source>
        <dbReference type="ARBA" id="ARBA00023136"/>
    </source>
</evidence>
<dbReference type="PANTHER" id="PTHR11616:SF240">
    <property type="entry name" value="BLOATED TUBULES, ISOFORM B-RELATED"/>
    <property type="match status" value="1"/>
</dbReference>
<evidence type="ECO:0000256" key="1">
    <source>
        <dbReference type="ARBA" id="ARBA00004141"/>
    </source>
</evidence>
<feature type="transmembrane region" description="Helical" evidence="7">
    <location>
        <begin position="295"/>
        <end position="314"/>
    </location>
</feature>
<dbReference type="Pfam" id="PF00209">
    <property type="entry name" value="SNF"/>
    <property type="match status" value="1"/>
</dbReference>
<feature type="transmembrane region" description="Helical" evidence="7">
    <location>
        <begin position="586"/>
        <end position="610"/>
    </location>
</feature>
<evidence type="ECO:0008006" key="10">
    <source>
        <dbReference type="Google" id="ProtNLM"/>
    </source>
</evidence>
<dbReference type="AlphaFoldDB" id="A0ABD3NSH9"/>
<evidence type="ECO:0000256" key="2">
    <source>
        <dbReference type="ARBA" id="ARBA00022448"/>
    </source>
</evidence>
<reference evidence="8 9" key="1">
    <citation type="submission" date="2024-10" db="EMBL/GenBank/DDBJ databases">
        <title>Updated reference genomes for cyclostephanoid diatoms.</title>
        <authorList>
            <person name="Roberts W.R."/>
            <person name="Alverson A.J."/>
        </authorList>
    </citation>
    <scope>NUCLEOTIDE SEQUENCE [LARGE SCALE GENOMIC DNA]</scope>
    <source>
        <strain evidence="8 9">AJA010-31</strain>
    </source>
</reference>
<keyword evidence="5 7" id="KW-0472">Membrane</keyword>
<name>A0ABD3NSH9_9STRA</name>
<accession>A0ABD3NSH9</accession>
<feature type="region of interest" description="Disordered" evidence="6">
    <location>
        <begin position="623"/>
        <end position="664"/>
    </location>
</feature>
<feature type="transmembrane region" description="Helical" evidence="7">
    <location>
        <begin position="419"/>
        <end position="440"/>
    </location>
</feature>
<feature type="transmembrane region" description="Helical" evidence="7">
    <location>
        <begin position="452"/>
        <end position="475"/>
    </location>
</feature>